<gene>
    <name evidence="6" type="ORF">JOF53_003313</name>
</gene>
<dbReference type="SUPFAM" id="SSF46689">
    <property type="entry name" value="Homeodomain-like"/>
    <property type="match status" value="1"/>
</dbReference>
<evidence type="ECO:0000313" key="7">
    <source>
        <dbReference type="Proteomes" id="UP001519363"/>
    </source>
</evidence>
<feature type="DNA-binding region" description="H-T-H motif" evidence="4">
    <location>
        <begin position="33"/>
        <end position="52"/>
    </location>
</feature>
<protein>
    <submittedName>
        <fullName evidence="6">AcrR family transcriptional regulator</fullName>
    </submittedName>
</protein>
<evidence type="ECO:0000256" key="3">
    <source>
        <dbReference type="ARBA" id="ARBA00023163"/>
    </source>
</evidence>
<feature type="domain" description="HTH tetR-type" evidence="5">
    <location>
        <begin position="12"/>
        <end position="70"/>
    </location>
</feature>
<comment type="caution">
    <text evidence="6">The sequence shown here is derived from an EMBL/GenBank/DDBJ whole genome shotgun (WGS) entry which is preliminary data.</text>
</comment>
<keyword evidence="1" id="KW-0805">Transcription regulation</keyword>
<dbReference type="InterPro" id="IPR009057">
    <property type="entry name" value="Homeodomain-like_sf"/>
</dbReference>
<evidence type="ECO:0000259" key="5">
    <source>
        <dbReference type="PROSITE" id="PS50977"/>
    </source>
</evidence>
<dbReference type="PANTHER" id="PTHR30055">
    <property type="entry name" value="HTH-TYPE TRANSCRIPTIONAL REGULATOR RUTR"/>
    <property type="match status" value="1"/>
</dbReference>
<dbReference type="PROSITE" id="PS50977">
    <property type="entry name" value="HTH_TETR_2"/>
    <property type="match status" value="1"/>
</dbReference>
<name>A0ABS5ADL0_9PSEU</name>
<evidence type="ECO:0000256" key="2">
    <source>
        <dbReference type="ARBA" id="ARBA00023125"/>
    </source>
</evidence>
<dbReference type="PANTHER" id="PTHR30055:SF234">
    <property type="entry name" value="HTH-TYPE TRANSCRIPTIONAL REGULATOR BETI"/>
    <property type="match status" value="1"/>
</dbReference>
<dbReference type="InterPro" id="IPR036271">
    <property type="entry name" value="Tet_transcr_reg_TetR-rel_C_sf"/>
</dbReference>
<reference evidence="6 7" key="1">
    <citation type="submission" date="2021-03" db="EMBL/GenBank/DDBJ databases">
        <title>Sequencing the genomes of 1000 actinobacteria strains.</title>
        <authorList>
            <person name="Klenk H.-P."/>
        </authorList>
    </citation>
    <scope>NUCLEOTIDE SEQUENCE [LARGE SCALE GENOMIC DNA]</scope>
    <source>
        <strain evidence="6 7">DSM 44580</strain>
    </source>
</reference>
<evidence type="ECO:0000313" key="6">
    <source>
        <dbReference type="EMBL" id="MBP2474441.1"/>
    </source>
</evidence>
<dbReference type="Pfam" id="PF00440">
    <property type="entry name" value="TetR_N"/>
    <property type="match status" value="1"/>
</dbReference>
<dbReference type="InterPro" id="IPR001647">
    <property type="entry name" value="HTH_TetR"/>
</dbReference>
<dbReference type="EMBL" id="JAGIOO010000001">
    <property type="protein sequence ID" value="MBP2474441.1"/>
    <property type="molecule type" value="Genomic_DNA"/>
</dbReference>
<organism evidence="6 7">
    <name type="scientific">Crossiella equi</name>
    <dbReference type="NCBI Taxonomy" id="130796"/>
    <lineage>
        <taxon>Bacteria</taxon>
        <taxon>Bacillati</taxon>
        <taxon>Actinomycetota</taxon>
        <taxon>Actinomycetes</taxon>
        <taxon>Pseudonocardiales</taxon>
        <taxon>Pseudonocardiaceae</taxon>
        <taxon>Crossiella</taxon>
    </lineage>
</organism>
<accession>A0ABS5ADL0</accession>
<evidence type="ECO:0000256" key="4">
    <source>
        <dbReference type="PROSITE-ProRule" id="PRU00335"/>
    </source>
</evidence>
<proteinExistence type="predicted"/>
<keyword evidence="3" id="KW-0804">Transcription</keyword>
<dbReference type="RefSeq" id="WP_086780305.1">
    <property type="nucleotide sequence ID" value="NZ_JAGIOO010000001.1"/>
</dbReference>
<keyword evidence="7" id="KW-1185">Reference proteome</keyword>
<dbReference type="Proteomes" id="UP001519363">
    <property type="component" value="Unassembled WGS sequence"/>
</dbReference>
<dbReference type="InterPro" id="IPR050109">
    <property type="entry name" value="HTH-type_TetR-like_transc_reg"/>
</dbReference>
<dbReference type="Gene3D" id="1.10.357.10">
    <property type="entry name" value="Tetracycline Repressor, domain 2"/>
    <property type="match status" value="1"/>
</dbReference>
<evidence type="ECO:0000256" key="1">
    <source>
        <dbReference type="ARBA" id="ARBA00023015"/>
    </source>
</evidence>
<keyword evidence="2 4" id="KW-0238">DNA-binding</keyword>
<sequence>MTSAAREKGVRGRTRRAILDAAITVLATRPTASMADIADAAEVGRSTLHRYFPERSELLTAILRDTVARLGEAVEEARLYEGGTAQALRRAVHAYFELTPAMLQVCGEGLSGEADWFTQAMEEAEQPLRALLRRGQEEGYLDGEARPEWLDKVFWYTVLAGIDAIGNEVFTKQQAAEAVIRRLEKGLLA</sequence>
<dbReference type="SUPFAM" id="SSF48498">
    <property type="entry name" value="Tetracyclin repressor-like, C-terminal domain"/>
    <property type="match status" value="1"/>
</dbReference>